<feature type="transmembrane region" description="Helical" evidence="8">
    <location>
        <begin position="215"/>
        <end position="232"/>
    </location>
</feature>
<feature type="non-terminal residue" evidence="9">
    <location>
        <position position="1"/>
    </location>
</feature>
<keyword evidence="10" id="KW-1185">Reference proteome</keyword>
<comment type="caution">
    <text evidence="9">The sequence shown here is derived from an EMBL/GenBank/DDBJ whole genome shotgun (WGS) entry which is preliminary data.</text>
</comment>
<dbReference type="Proteomes" id="UP000005038">
    <property type="component" value="Unassembled WGS sequence"/>
</dbReference>
<sequence>RSLDRVAAPADRARAMSVLDFALLLVAGFGAGLIGYVTGLASVVSYPALLAVGLSPIAANVTNTVSLVAVGAGSLGQSGKVLLAGDRRPLYAGVVASLIGGTIGAVILLLSPPESFKVIVPYLVAFAAVALLVQPQLRRLASRHADRPWVFVVGLGVISIYGGYFGAGAGIVLLALTLVVTSEPLWRATLLKSLFLGVANLVAAVGFMIFGPVNWVAALAMAIGCLIGGWCGPPVVKRLPAGPLRIAVGLGGLGLAAWLAVS</sequence>
<feature type="transmembrane region" description="Helical" evidence="8">
    <location>
        <begin position="149"/>
        <end position="178"/>
    </location>
</feature>
<dbReference type="InterPro" id="IPR052017">
    <property type="entry name" value="TSUP"/>
</dbReference>
<dbReference type="EMBL" id="BAFB01000169">
    <property type="protein sequence ID" value="GAB35503.1"/>
    <property type="molecule type" value="Genomic_DNA"/>
</dbReference>
<evidence type="ECO:0000313" key="10">
    <source>
        <dbReference type="Proteomes" id="UP000005038"/>
    </source>
</evidence>
<dbReference type="AlphaFoldDB" id="H5TPU5"/>
<proteinExistence type="inferred from homology"/>
<dbReference type="InterPro" id="IPR002781">
    <property type="entry name" value="TM_pro_TauE-like"/>
</dbReference>
<protein>
    <recommendedName>
        <fullName evidence="8">Probable membrane transporter protein</fullName>
    </recommendedName>
</protein>
<accession>H5TPU5</accession>
<evidence type="ECO:0000256" key="2">
    <source>
        <dbReference type="ARBA" id="ARBA00009142"/>
    </source>
</evidence>
<evidence type="ECO:0000313" key="9">
    <source>
        <dbReference type="EMBL" id="GAB35503.1"/>
    </source>
</evidence>
<feature type="transmembrane region" description="Helical" evidence="8">
    <location>
        <begin position="190"/>
        <end position="209"/>
    </location>
</feature>
<evidence type="ECO:0000256" key="5">
    <source>
        <dbReference type="ARBA" id="ARBA00022692"/>
    </source>
</evidence>
<comment type="similarity">
    <text evidence="2 8">Belongs to the 4-toluene sulfonate uptake permease (TSUP) (TC 2.A.102) family.</text>
</comment>
<reference evidence="9" key="1">
    <citation type="submission" date="2012-02" db="EMBL/GenBank/DDBJ databases">
        <title>Whole genome shotgun sequence of Gordonia otitidis NBRC 100426.</title>
        <authorList>
            <person name="Yoshida I."/>
            <person name="Hosoyama A."/>
            <person name="Tsuchikane K."/>
            <person name="Katsumata H."/>
            <person name="Yamazaki S."/>
            <person name="Fujita N."/>
        </authorList>
    </citation>
    <scope>NUCLEOTIDE SEQUENCE [LARGE SCALE GENOMIC DNA]</scope>
    <source>
        <strain evidence="9">NBRC 100426</strain>
    </source>
</reference>
<evidence type="ECO:0000256" key="8">
    <source>
        <dbReference type="RuleBase" id="RU363041"/>
    </source>
</evidence>
<dbReference type="STRING" id="1108044.GOOTI_169_00010"/>
<gene>
    <name evidence="9" type="ORF">GOOTI_169_00010</name>
</gene>
<dbReference type="Pfam" id="PF01925">
    <property type="entry name" value="TauE"/>
    <property type="match status" value="1"/>
</dbReference>
<keyword evidence="6 8" id="KW-1133">Transmembrane helix</keyword>
<feature type="transmembrane region" description="Helical" evidence="8">
    <location>
        <begin position="21"/>
        <end position="46"/>
    </location>
</feature>
<feature type="transmembrane region" description="Helical" evidence="8">
    <location>
        <begin position="90"/>
        <end position="111"/>
    </location>
</feature>
<keyword evidence="7 8" id="KW-0472">Membrane</keyword>
<evidence type="ECO:0000256" key="3">
    <source>
        <dbReference type="ARBA" id="ARBA00022448"/>
    </source>
</evidence>
<feature type="transmembrane region" description="Helical" evidence="8">
    <location>
        <begin position="118"/>
        <end position="137"/>
    </location>
</feature>
<evidence type="ECO:0000256" key="7">
    <source>
        <dbReference type="ARBA" id="ARBA00023136"/>
    </source>
</evidence>
<name>H5TPU5_GORO1</name>
<dbReference type="GO" id="GO:0005886">
    <property type="term" value="C:plasma membrane"/>
    <property type="evidence" value="ECO:0007669"/>
    <property type="project" value="UniProtKB-SubCell"/>
</dbReference>
<dbReference type="PANTHER" id="PTHR30269:SF0">
    <property type="entry name" value="MEMBRANE TRANSPORTER PROTEIN YFCA-RELATED"/>
    <property type="match status" value="1"/>
</dbReference>
<keyword evidence="5 8" id="KW-0812">Transmembrane</keyword>
<keyword evidence="4 8" id="KW-1003">Cell membrane</keyword>
<evidence type="ECO:0000256" key="1">
    <source>
        <dbReference type="ARBA" id="ARBA00004651"/>
    </source>
</evidence>
<evidence type="ECO:0000256" key="6">
    <source>
        <dbReference type="ARBA" id="ARBA00022989"/>
    </source>
</evidence>
<dbReference type="PANTHER" id="PTHR30269">
    <property type="entry name" value="TRANSMEMBRANE PROTEIN YFCA"/>
    <property type="match status" value="1"/>
</dbReference>
<comment type="subcellular location">
    <subcellularLocation>
        <location evidence="1 8">Cell membrane</location>
        <topology evidence="1 8">Multi-pass membrane protein</topology>
    </subcellularLocation>
</comment>
<evidence type="ECO:0000256" key="4">
    <source>
        <dbReference type="ARBA" id="ARBA00022475"/>
    </source>
</evidence>
<keyword evidence="3" id="KW-0813">Transport</keyword>
<feature type="transmembrane region" description="Helical" evidence="8">
    <location>
        <begin position="244"/>
        <end position="261"/>
    </location>
</feature>
<organism evidence="9 10">
    <name type="scientific">Gordonia otitidis (strain DSM 44809 / CCUG 52243 / JCM 12355 / NBRC 100426 / IFM 10032)</name>
    <dbReference type="NCBI Taxonomy" id="1108044"/>
    <lineage>
        <taxon>Bacteria</taxon>
        <taxon>Bacillati</taxon>
        <taxon>Actinomycetota</taxon>
        <taxon>Actinomycetes</taxon>
        <taxon>Mycobacteriales</taxon>
        <taxon>Gordoniaceae</taxon>
        <taxon>Gordonia</taxon>
    </lineage>
</organism>